<reference evidence="3" key="1">
    <citation type="submission" date="2022-02" db="EMBL/GenBank/DDBJ databases">
        <authorList>
            <person name="King R."/>
        </authorList>
    </citation>
    <scope>NUCLEOTIDE SEQUENCE</scope>
</reference>
<sequence length="155" mass="14881">MSLMMYIIFAVLAFLAVASAKLIGDLEAGLSEIGAGLGADFGKIGAELGAGVEGIEAGLVLGGHDYFLILYYFDLQIIFAVLAFLAVASAKPFLDDLGVGLGELGAGLGAGLGNIGAGLGAGVEGIGAGLGLGGHGGGIGGLGGIAGLGGRGGRY</sequence>
<feature type="signal peptide" evidence="2">
    <location>
        <begin position="1"/>
        <end position="20"/>
    </location>
</feature>
<feature type="chain" id="PRO_5040214537" evidence="2">
    <location>
        <begin position="21"/>
        <end position="155"/>
    </location>
</feature>
<evidence type="ECO:0000313" key="4">
    <source>
        <dbReference type="Proteomes" id="UP001153321"/>
    </source>
</evidence>
<keyword evidence="1" id="KW-0812">Transmembrane</keyword>
<evidence type="ECO:0000256" key="1">
    <source>
        <dbReference type="SAM" id="Phobius"/>
    </source>
</evidence>
<name>A0A9P0I9Z6_SPOLI</name>
<dbReference type="AlphaFoldDB" id="A0A9P0I9Z6"/>
<proteinExistence type="predicted"/>
<evidence type="ECO:0000313" key="3">
    <source>
        <dbReference type="EMBL" id="CAH1642865.1"/>
    </source>
</evidence>
<gene>
    <name evidence="3" type="ORF">SPLIT_LOCUS8221</name>
</gene>
<dbReference type="EMBL" id="LR824560">
    <property type="protein sequence ID" value="CAH1642865.1"/>
    <property type="molecule type" value="Genomic_DNA"/>
</dbReference>
<keyword evidence="2" id="KW-0732">Signal</keyword>
<protein>
    <submittedName>
        <fullName evidence="3">Uncharacterized protein</fullName>
    </submittedName>
</protein>
<dbReference type="Proteomes" id="UP001153321">
    <property type="component" value="Chromosome 29"/>
</dbReference>
<organism evidence="3 4">
    <name type="scientific">Spodoptera littoralis</name>
    <name type="common">Egyptian cotton leafworm</name>
    <dbReference type="NCBI Taxonomy" id="7109"/>
    <lineage>
        <taxon>Eukaryota</taxon>
        <taxon>Metazoa</taxon>
        <taxon>Ecdysozoa</taxon>
        <taxon>Arthropoda</taxon>
        <taxon>Hexapoda</taxon>
        <taxon>Insecta</taxon>
        <taxon>Pterygota</taxon>
        <taxon>Neoptera</taxon>
        <taxon>Endopterygota</taxon>
        <taxon>Lepidoptera</taxon>
        <taxon>Glossata</taxon>
        <taxon>Ditrysia</taxon>
        <taxon>Noctuoidea</taxon>
        <taxon>Noctuidae</taxon>
        <taxon>Amphipyrinae</taxon>
        <taxon>Spodoptera</taxon>
    </lineage>
</organism>
<keyword evidence="1" id="KW-1133">Transmembrane helix</keyword>
<keyword evidence="4" id="KW-1185">Reference proteome</keyword>
<evidence type="ECO:0000256" key="2">
    <source>
        <dbReference type="SAM" id="SignalP"/>
    </source>
</evidence>
<keyword evidence="1" id="KW-0472">Membrane</keyword>
<feature type="transmembrane region" description="Helical" evidence="1">
    <location>
        <begin position="69"/>
        <end position="88"/>
    </location>
</feature>
<accession>A0A9P0I9Z6</accession>